<reference evidence="1 2" key="1">
    <citation type="submission" date="2014-06" db="EMBL/GenBank/DDBJ databases">
        <authorList>
            <person name="Ngugi D.K."/>
            <person name="Blom J."/>
            <person name="Alam I."/>
            <person name="Rashid M."/>
            <person name="Ba Alawi W."/>
            <person name="Zhang G."/>
            <person name="Hikmawan T."/>
            <person name="Guan Y."/>
            <person name="Antunes A."/>
            <person name="Siam R."/>
            <person name="ElDorry H."/>
            <person name="Bajic V."/>
            <person name="Stingl U."/>
        </authorList>
    </citation>
    <scope>NUCLEOTIDE SEQUENCE [LARGE SCALE GENOMIC DNA]</scope>
    <source>
        <strain evidence="1">SCGC AAA799-N04</strain>
    </source>
</reference>
<accession>A0A081RMU5</accession>
<sequence length="60" mass="6968">MRTDSCRKCGTGLEIKQTCSVCKKPIKFECRECKRESDEQIHSVCRLVDMNYRPQISEAV</sequence>
<evidence type="ECO:0000313" key="2">
    <source>
        <dbReference type="Proteomes" id="UP000028059"/>
    </source>
</evidence>
<comment type="caution">
    <text evidence="1">The sequence shown here is derived from an EMBL/GenBank/DDBJ whole genome shotgun (WGS) entry which is preliminary data.</text>
</comment>
<organism evidence="1 2">
    <name type="scientific">Marine Group I thaumarchaeote SCGC AAA799-N04</name>
    <dbReference type="NCBI Taxonomy" id="1502293"/>
    <lineage>
        <taxon>Archaea</taxon>
        <taxon>Nitrososphaerota</taxon>
        <taxon>Marine Group I</taxon>
    </lineage>
</organism>
<proteinExistence type="predicted"/>
<gene>
    <name evidence="1" type="ORF">AAA799N04_01010</name>
</gene>
<name>A0A081RMU5_9ARCH</name>
<dbReference type="Proteomes" id="UP000028059">
    <property type="component" value="Unassembled WGS sequence"/>
</dbReference>
<dbReference type="AlphaFoldDB" id="A0A081RMU5"/>
<protein>
    <submittedName>
        <fullName evidence="1">Uncharacterized protein</fullName>
    </submittedName>
</protein>
<keyword evidence="2" id="KW-1185">Reference proteome</keyword>
<evidence type="ECO:0000313" key="1">
    <source>
        <dbReference type="EMBL" id="KEQ56518.1"/>
    </source>
</evidence>
<dbReference type="EMBL" id="JOKN01000016">
    <property type="protein sequence ID" value="KEQ56518.1"/>
    <property type="molecule type" value="Genomic_DNA"/>
</dbReference>